<comment type="subunit">
    <text evidence="16">Composed of six subunits; NqrA, NqrB, NqrC, NqrD, NqrE and NqrF.</text>
</comment>
<feature type="transmembrane region" description="Helical" evidence="16">
    <location>
        <begin position="58"/>
        <end position="79"/>
    </location>
</feature>
<dbReference type="EC" id="7.2.1.1" evidence="16"/>
<evidence type="ECO:0000256" key="15">
    <source>
        <dbReference type="ARBA" id="ARBA00023201"/>
    </source>
</evidence>
<keyword evidence="12 16" id="KW-0406">Ion transport</keyword>
<dbReference type="InterPro" id="IPR010966">
    <property type="entry name" value="NqrB"/>
</dbReference>
<evidence type="ECO:0000256" key="14">
    <source>
        <dbReference type="ARBA" id="ARBA00023136"/>
    </source>
</evidence>
<evidence type="ECO:0000313" key="17">
    <source>
        <dbReference type="EMBL" id="QTP57107.1"/>
    </source>
</evidence>
<dbReference type="InterPro" id="IPR004338">
    <property type="entry name" value="NqrB/RnfD"/>
</dbReference>
<protein>
    <recommendedName>
        <fullName evidence="16">Na(+)-translocating NADH-quinone reductase subunit B</fullName>
        <shortName evidence="16">Na(+)-NQR subunit B</shortName>
        <shortName evidence="16">Na(+)-translocating NQR subunit B</shortName>
        <ecNumber evidence="16">7.2.1.1</ecNumber>
    </recommendedName>
    <alternativeName>
        <fullName evidence="16">NQR complex subunit B</fullName>
    </alternativeName>
    <alternativeName>
        <fullName evidence="16">NQR-1 subunit B</fullName>
    </alternativeName>
</protein>
<dbReference type="EMBL" id="CP053381">
    <property type="protein sequence ID" value="QTP57107.1"/>
    <property type="molecule type" value="Genomic_DNA"/>
</dbReference>
<feature type="transmembrane region" description="Helical" evidence="16">
    <location>
        <begin position="368"/>
        <end position="388"/>
    </location>
</feature>
<keyword evidence="1 16" id="KW-0813">Transport</keyword>
<keyword evidence="2 16" id="KW-1003">Cell membrane</keyword>
<comment type="function">
    <text evidence="16">NQR complex catalyzes the reduction of ubiquinone-1 to ubiquinol by two successive reactions, coupled with the transport of Na(+) ions from the cytoplasm to the periplasm. NqrA to NqrE are probably involved in the second step, the conversion of ubisemiquinone to ubiquinol.</text>
</comment>
<accession>A0ABX7WC96</accession>
<dbReference type="NCBIfam" id="NF003756">
    <property type="entry name" value="PRK05349.1"/>
    <property type="match status" value="1"/>
</dbReference>
<keyword evidence="7 16" id="KW-0812">Transmembrane</keyword>
<dbReference type="PANTHER" id="PTHR30578">
    <property type="entry name" value="ELECTRON TRANSPORT COMPLEX PROTEIN RNFD"/>
    <property type="match status" value="1"/>
</dbReference>
<evidence type="ECO:0000313" key="18">
    <source>
        <dbReference type="Proteomes" id="UP000671868"/>
    </source>
</evidence>
<evidence type="ECO:0000256" key="11">
    <source>
        <dbReference type="ARBA" id="ARBA00023053"/>
    </source>
</evidence>
<dbReference type="Pfam" id="PF03116">
    <property type="entry name" value="NQR2_RnfD_RnfE"/>
    <property type="match status" value="1"/>
</dbReference>
<keyword evidence="10 16" id="KW-0520">NAD</keyword>
<evidence type="ECO:0000256" key="1">
    <source>
        <dbReference type="ARBA" id="ARBA00022448"/>
    </source>
</evidence>
<comment type="cofactor">
    <cofactor evidence="16">
        <name>FMN</name>
        <dbReference type="ChEBI" id="CHEBI:58210"/>
    </cofactor>
</comment>
<evidence type="ECO:0000256" key="3">
    <source>
        <dbReference type="ARBA" id="ARBA00022519"/>
    </source>
</evidence>
<keyword evidence="14 16" id="KW-0472">Membrane</keyword>
<keyword evidence="3" id="KW-0997">Cell inner membrane</keyword>
<evidence type="ECO:0000256" key="6">
    <source>
        <dbReference type="ARBA" id="ARBA00022643"/>
    </source>
</evidence>
<evidence type="ECO:0000256" key="12">
    <source>
        <dbReference type="ARBA" id="ARBA00023065"/>
    </source>
</evidence>
<keyword evidence="13 16" id="KW-0830">Ubiquinone</keyword>
<keyword evidence="11 16" id="KW-0915">Sodium</keyword>
<feature type="transmembrane region" description="Helical" evidence="16">
    <location>
        <begin position="110"/>
        <end position="138"/>
    </location>
</feature>
<comment type="catalytic activity">
    <reaction evidence="16">
        <text>a ubiquinone + n Na(+)(in) + NADH + H(+) = a ubiquinol + n Na(+)(out) + NAD(+)</text>
        <dbReference type="Rhea" id="RHEA:47748"/>
        <dbReference type="Rhea" id="RHEA-COMP:9565"/>
        <dbReference type="Rhea" id="RHEA-COMP:9566"/>
        <dbReference type="ChEBI" id="CHEBI:15378"/>
        <dbReference type="ChEBI" id="CHEBI:16389"/>
        <dbReference type="ChEBI" id="CHEBI:17976"/>
        <dbReference type="ChEBI" id="CHEBI:29101"/>
        <dbReference type="ChEBI" id="CHEBI:57540"/>
        <dbReference type="ChEBI" id="CHEBI:57945"/>
        <dbReference type="EC" id="7.2.1.1"/>
    </reaction>
</comment>
<keyword evidence="15 16" id="KW-0739">Sodium transport</keyword>
<keyword evidence="4 16" id="KW-0597">Phosphoprotein</keyword>
<reference evidence="17 18" key="1">
    <citation type="journal article" date="2021" name="Front. Microbiol.">
        <title>Aerobic Denitrification and Heterotrophic Sulfur Oxidation in the Genus Halomonas Revealed by Six Novel Species Characterizations and Genome-Based Analysis.</title>
        <authorList>
            <person name="Wang L."/>
            <person name="Shao Z."/>
        </authorList>
    </citation>
    <scope>NUCLEOTIDE SEQUENCE [LARGE SCALE GENOMIC DNA]</scope>
    <source>
        <strain evidence="17 18">MCCC 1A11059</strain>
    </source>
</reference>
<dbReference type="PANTHER" id="PTHR30578:SF1">
    <property type="entry name" value="NA(+)-TRANSLOCATING NADH-QUINONE REDUCTASE SUBUNIT B"/>
    <property type="match status" value="1"/>
</dbReference>
<keyword evidence="8 16" id="KW-1278">Translocase</keyword>
<proteinExistence type="inferred from homology"/>
<feature type="modified residue" description="FMN phosphoryl threonine" evidence="16">
    <location>
        <position position="228"/>
    </location>
</feature>
<gene>
    <name evidence="16" type="primary">nqrB</name>
    <name evidence="17" type="ORF">HNO51_12775</name>
</gene>
<sequence>MGIRQTLDNLEPHFHKGGKYEKWYPLFEAVDTIFYSPPSVTKTTAHVRDGIDLKRIMITVWLCTFPAMFFGMWNAGWLANSAIADGYASMDGWREAILMVFASGHDPDSLWANFVLGATYFLPIYLVTFVVGGFWEVLFAVKRGHEVNEGFFVTSVLYALILPATIPLWQVALGITFGVVIGKEIFGGTGKNFLNPALTGRAFLYFAYPAQISGDAVWVAADGYTGATPLSIAFQEGMAELSSQYSWWDAFIGYLPGSVGEVSTLAIFLGAAVLLWTKIASWRIMLGCLLGMVGTSLLFNLVGSESNPMFAMPWYWHLVIGGFAFGMVFMATDPVSASMTNPGRLIFGILIGVMTVLIRVVNPAFPEGIMLAILFANLFAPLIDHFFVQANIKRRMRRVGAPAEETA</sequence>
<feature type="transmembrane region" description="Helical" evidence="16">
    <location>
        <begin position="344"/>
        <end position="362"/>
    </location>
</feature>
<comment type="similarity">
    <text evidence="16">Belongs to the NqrB/RnfD family.</text>
</comment>
<dbReference type="PIRSF" id="PIRSF016055">
    <property type="entry name" value="NADH-UbQ_OxRdtase_B_su"/>
    <property type="match status" value="1"/>
</dbReference>
<evidence type="ECO:0000256" key="4">
    <source>
        <dbReference type="ARBA" id="ARBA00022553"/>
    </source>
</evidence>
<feature type="transmembrane region" description="Helical" evidence="16">
    <location>
        <begin position="314"/>
        <end position="332"/>
    </location>
</feature>
<comment type="subcellular location">
    <subcellularLocation>
        <location evidence="16">Cell membrane</location>
        <topology evidence="16">Multi-pass membrane protein</topology>
    </subcellularLocation>
</comment>
<evidence type="ECO:0000256" key="9">
    <source>
        <dbReference type="ARBA" id="ARBA00022989"/>
    </source>
</evidence>
<keyword evidence="5 16" id="KW-0285">Flavoprotein</keyword>
<evidence type="ECO:0000256" key="10">
    <source>
        <dbReference type="ARBA" id="ARBA00023027"/>
    </source>
</evidence>
<evidence type="ECO:0000256" key="16">
    <source>
        <dbReference type="HAMAP-Rule" id="MF_00426"/>
    </source>
</evidence>
<evidence type="ECO:0000256" key="13">
    <source>
        <dbReference type="ARBA" id="ARBA00023075"/>
    </source>
</evidence>
<dbReference type="Proteomes" id="UP000671868">
    <property type="component" value="Chromosome"/>
</dbReference>
<evidence type="ECO:0000256" key="8">
    <source>
        <dbReference type="ARBA" id="ARBA00022967"/>
    </source>
</evidence>
<dbReference type="HAMAP" id="MF_00426">
    <property type="entry name" value="NqrB"/>
    <property type="match status" value="1"/>
</dbReference>
<name>A0ABX7WC96_9GAMM</name>
<evidence type="ECO:0000256" key="7">
    <source>
        <dbReference type="ARBA" id="ARBA00022692"/>
    </source>
</evidence>
<keyword evidence="6 16" id="KW-0288">FMN</keyword>
<feature type="transmembrane region" description="Helical" evidence="16">
    <location>
        <begin position="284"/>
        <end position="302"/>
    </location>
</feature>
<feature type="transmembrane region" description="Helical" evidence="16">
    <location>
        <begin position="251"/>
        <end position="277"/>
    </location>
</feature>
<keyword evidence="9 16" id="KW-1133">Transmembrane helix</keyword>
<evidence type="ECO:0000256" key="2">
    <source>
        <dbReference type="ARBA" id="ARBA00022475"/>
    </source>
</evidence>
<keyword evidence="18" id="KW-1185">Reference proteome</keyword>
<feature type="transmembrane region" description="Helical" evidence="16">
    <location>
        <begin position="150"/>
        <end position="169"/>
    </location>
</feature>
<organism evidence="17 18">
    <name type="scientific">Billgrantia sulfidoxydans</name>
    <dbReference type="NCBI Taxonomy" id="2733484"/>
    <lineage>
        <taxon>Bacteria</taxon>
        <taxon>Pseudomonadati</taxon>
        <taxon>Pseudomonadota</taxon>
        <taxon>Gammaproteobacteria</taxon>
        <taxon>Oceanospirillales</taxon>
        <taxon>Halomonadaceae</taxon>
        <taxon>Billgrantia</taxon>
    </lineage>
</organism>
<dbReference type="NCBIfam" id="TIGR01937">
    <property type="entry name" value="nqrB"/>
    <property type="match status" value="1"/>
</dbReference>
<evidence type="ECO:0000256" key="5">
    <source>
        <dbReference type="ARBA" id="ARBA00022630"/>
    </source>
</evidence>